<evidence type="ECO:0000256" key="4">
    <source>
        <dbReference type="ARBA" id="ARBA00022737"/>
    </source>
</evidence>
<gene>
    <name evidence="12" type="ORF">SMRZ_LOCUS107</name>
</gene>
<keyword evidence="3 11" id="KW-0812">Transmembrane</keyword>
<dbReference type="PANTHER" id="PTHR10117">
    <property type="entry name" value="TRANSIENT RECEPTOR POTENTIAL CHANNEL"/>
    <property type="match status" value="1"/>
</dbReference>
<dbReference type="GO" id="GO:0051480">
    <property type="term" value="P:regulation of cytosolic calcium ion concentration"/>
    <property type="evidence" value="ECO:0007669"/>
    <property type="project" value="TreeGrafter"/>
</dbReference>
<dbReference type="GO" id="GO:0034703">
    <property type="term" value="C:cation channel complex"/>
    <property type="evidence" value="ECO:0007669"/>
    <property type="project" value="TreeGrafter"/>
</dbReference>
<evidence type="ECO:0000256" key="8">
    <source>
        <dbReference type="ARBA" id="ARBA00023136"/>
    </source>
</evidence>
<feature type="transmembrane region" description="Helical" evidence="11">
    <location>
        <begin position="594"/>
        <end position="616"/>
    </location>
</feature>
<evidence type="ECO:0000256" key="1">
    <source>
        <dbReference type="ARBA" id="ARBA00004141"/>
    </source>
</evidence>
<feature type="transmembrane region" description="Helical" evidence="11">
    <location>
        <begin position="724"/>
        <end position="743"/>
    </location>
</feature>
<keyword evidence="4" id="KW-0677">Repeat</keyword>
<dbReference type="InterPro" id="IPR036770">
    <property type="entry name" value="Ankyrin_rpt-contain_sf"/>
</dbReference>
<feature type="transmembrane region" description="Helical" evidence="11">
    <location>
        <begin position="902"/>
        <end position="923"/>
    </location>
</feature>
<organism evidence="12 13">
    <name type="scientific">Schistosoma margrebowiei</name>
    <dbReference type="NCBI Taxonomy" id="48269"/>
    <lineage>
        <taxon>Eukaryota</taxon>
        <taxon>Metazoa</taxon>
        <taxon>Spiralia</taxon>
        <taxon>Lophotrochozoa</taxon>
        <taxon>Platyhelminthes</taxon>
        <taxon>Trematoda</taxon>
        <taxon>Digenea</taxon>
        <taxon>Strigeidida</taxon>
        <taxon>Schistosomatoidea</taxon>
        <taxon>Schistosomatidae</taxon>
        <taxon>Schistosoma</taxon>
    </lineage>
</organism>
<keyword evidence="9" id="KW-0407">Ion channel</keyword>
<dbReference type="InterPro" id="IPR002153">
    <property type="entry name" value="TRPC_channel"/>
</dbReference>
<feature type="region of interest" description="Disordered" evidence="10">
    <location>
        <begin position="1240"/>
        <end position="1261"/>
    </location>
</feature>
<dbReference type="GO" id="GO:0005886">
    <property type="term" value="C:plasma membrane"/>
    <property type="evidence" value="ECO:0007669"/>
    <property type="project" value="TreeGrafter"/>
</dbReference>
<dbReference type="Gene3D" id="1.25.40.20">
    <property type="entry name" value="Ankyrin repeat-containing domain"/>
    <property type="match status" value="1"/>
</dbReference>
<dbReference type="InterPro" id="IPR013555">
    <property type="entry name" value="TRP_dom"/>
</dbReference>
<keyword evidence="13" id="KW-1185">Reference proteome</keyword>
<dbReference type="InterPro" id="IPR005821">
    <property type="entry name" value="Ion_trans_dom"/>
</dbReference>
<feature type="transmembrane region" description="Helical" evidence="11">
    <location>
        <begin position="551"/>
        <end position="574"/>
    </location>
</feature>
<evidence type="ECO:0000256" key="9">
    <source>
        <dbReference type="ARBA" id="ARBA00023303"/>
    </source>
</evidence>
<protein>
    <submittedName>
        <fullName evidence="12">Uncharacterized protein</fullName>
    </submittedName>
</protein>
<reference evidence="12 13" key="1">
    <citation type="submission" date="2018-11" db="EMBL/GenBank/DDBJ databases">
        <authorList>
            <consortium name="Pathogen Informatics"/>
        </authorList>
    </citation>
    <scope>NUCLEOTIDE SEQUENCE [LARGE SCALE GENOMIC DNA]</scope>
    <source>
        <strain evidence="12 13">Zambia</strain>
    </source>
</reference>
<proteinExistence type="predicted"/>
<dbReference type="Proteomes" id="UP000277204">
    <property type="component" value="Unassembled WGS sequence"/>
</dbReference>
<dbReference type="STRING" id="48269.A0A183L8I2"/>
<dbReference type="Pfam" id="PF00520">
    <property type="entry name" value="Ion_trans"/>
    <property type="match status" value="1"/>
</dbReference>
<feature type="compositionally biased region" description="Low complexity" evidence="10">
    <location>
        <begin position="1243"/>
        <end position="1256"/>
    </location>
</feature>
<keyword evidence="8 11" id="KW-0472">Membrane</keyword>
<keyword evidence="7" id="KW-0406">Ion transport</keyword>
<evidence type="ECO:0000256" key="10">
    <source>
        <dbReference type="SAM" id="MobiDB-lite"/>
    </source>
</evidence>
<evidence type="ECO:0000313" key="13">
    <source>
        <dbReference type="Proteomes" id="UP000277204"/>
    </source>
</evidence>
<comment type="subcellular location">
    <subcellularLocation>
        <location evidence="1">Membrane</location>
        <topology evidence="1">Multi-pass membrane protein</topology>
    </subcellularLocation>
</comment>
<evidence type="ECO:0000256" key="2">
    <source>
        <dbReference type="ARBA" id="ARBA00022448"/>
    </source>
</evidence>
<dbReference type="Pfam" id="PF08344">
    <property type="entry name" value="TRP_2"/>
    <property type="match status" value="1"/>
</dbReference>
<dbReference type="GO" id="GO:0015279">
    <property type="term" value="F:store-operated calcium channel activity"/>
    <property type="evidence" value="ECO:0007669"/>
    <property type="project" value="TreeGrafter"/>
</dbReference>
<sequence length="1352" mass="155424">MNSSMKHSYKSKRSLSTNNLEPFHRNITFTEKRKYSKNSKSFHKHPWNTSLIQLHNNKNMDECELRQIHDLVNEIGNNGMNTSTTTNHGNNNNNDNNCNRLLKHQTTIDLNNIELPIIEGELTDIERLYLYAAEQGDLGTIKQLTDQANELKLNLNCTDTLGRDVLRIAIENEHMELLQFLVALPKLDLKDCILHAINEDNVIAVEIILHAEAERGGKKNLRGLLGRFQSSSFTPDINGIILAAHRDNYVILKLLLDRGDRIYKPHDLRCACNICTQARRENGLQHSTLRINTYRALTSPSFIILTSNDPILTAFDLSWELKKLGELENEFRTEYEELEAKCQKFATDMLAQTRSSAELSIVLNHYTGADVSGCHVSGVDHQSLSEDINERMQLSRLKLAIRYGQKQFVAHPHCQQLLAAIWYEGLPGFRQKPVFAQLTTIGTLCSLFPLLATFYMLAPHSKLGSMMRKPFIKFLCHSSSYLSFLALLTLAATRVEFLLTNSLDQRMHDRGPTPSLTESALVIYVIGFVWQQMKKLYIWGLRAYLADMWNLVDFLMNALYIATISLRTIAWARIVFYNEPRYINRGQWDSFDPVLVSECLFAAANIVSTLKLVYVFTVSPQLGPLQISLGRMLHDILRFFCVYFLVLVAFAFGFNQLYWFYAKNRARNCKNVHFTLEEGQKDVYDYCITRGTYFTKIDSSDFSGFQVRACLMMHFGDFRNACPIHLHRLLLISSSAGSWFLLSQRRLLLVVSGQWMLSIFHSQLFINTCTFLIVIVVVLQVSAPYSRTTLTFVLKILTLILVESCFEFHMFFSCRNAVLALPILVFTSASEPPCPLMMLPRYVKDSTFSRVSPSKFIFNNEKSSFSLFEIVQSLYWSAYGLIDLTSFNLEYPHAFTEFVGKLTFGTYSYIAFIVLLNMLIAMMNNSYEQIVLLMTSLLGNLYQLNRWLETLNDMAQNRLQWCAQGQVDVEWKFARSKLWISYFGEGCTVPVPFNIIPTPKSFMYMLNTIKNLFLNCYKKKLHHNDWETIRLRIKQVKECEARYQNVMRELTKRYIMQKLRSSENDIVSADDLSEIKGDISAFRHELLDILKSNGMKIPAYHKTVSKLRRGRETYQLSELQEMVRGKKSKESIKRTNINNNDENKLKQSKPLFSDIKHSVHKKLTTSTGINKNDSNKILLSSSSTSIGGIIGSVDNPAFENEETNQPLHSDFIPCTTTVVCEEIMMNNMEQKSHISLNQSIDEQLQQSSSSSSSQLSIETRIPSENILKNDDIMSNSTITNEMNNQINKQNLQLKQDHINEQIECIENQINFQLISDQKSIDHKNIDYCKVNKTIHYPMDDCSQTNNQRSDFV</sequence>
<feature type="region of interest" description="Disordered" evidence="10">
    <location>
        <begin position="1125"/>
        <end position="1145"/>
    </location>
</feature>
<feature type="transmembrane region" description="Helical" evidence="11">
    <location>
        <begin position="434"/>
        <end position="458"/>
    </location>
</feature>
<evidence type="ECO:0000256" key="6">
    <source>
        <dbReference type="ARBA" id="ARBA00023043"/>
    </source>
</evidence>
<feature type="transmembrane region" description="Helical" evidence="11">
    <location>
        <begin position="470"/>
        <end position="492"/>
    </location>
</feature>
<accession>A0A183L8I2</accession>
<feature type="transmembrane region" description="Helical" evidence="11">
    <location>
        <begin position="764"/>
        <end position="783"/>
    </location>
</feature>
<dbReference type="SMART" id="SM01420">
    <property type="entry name" value="TRP_2"/>
    <property type="match status" value="1"/>
</dbReference>
<dbReference type="SUPFAM" id="SSF48403">
    <property type="entry name" value="Ankyrin repeat"/>
    <property type="match status" value="1"/>
</dbReference>
<name>A0A183L8I2_9TREM</name>
<evidence type="ECO:0000256" key="5">
    <source>
        <dbReference type="ARBA" id="ARBA00022989"/>
    </source>
</evidence>
<evidence type="ECO:0000313" key="12">
    <source>
        <dbReference type="EMBL" id="VDO32775.1"/>
    </source>
</evidence>
<keyword evidence="2" id="KW-0813">Transport</keyword>
<dbReference type="EMBL" id="UZAI01000018">
    <property type="protein sequence ID" value="VDO32775.1"/>
    <property type="molecule type" value="Genomic_DNA"/>
</dbReference>
<evidence type="ECO:0000256" key="3">
    <source>
        <dbReference type="ARBA" id="ARBA00022692"/>
    </source>
</evidence>
<evidence type="ECO:0000256" key="7">
    <source>
        <dbReference type="ARBA" id="ARBA00023065"/>
    </source>
</evidence>
<dbReference type="PANTHER" id="PTHR10117:SF54">
    <property type="entry name" value="TRANSIENT RECEPTOR POTENTIAL-GAMMA PROTEIN"/>
    <property type="match status" value="1"/>
</dbReference>
<evidence type="ECO:0000256" key="11">
    <source>
        <dbReference type="SAM" id="Phobius"/>
    </source>
</evidence>
<feature type="transmembrane region" description="Helical" evidence="11">
    <location>
        <begin position="636"/>
        <end position="661"/>
    </location>
</feature>
<dbReference type="GO" id="GO:0070679">
    <property type="term" value="F:inositol 1,4,5 trisphosphate binding"/>
    <property type="evidence" value="ECO:0007669"/>
    <property type="project" value="TreeGrafter"/>
</dbReference>
<keyword evidence="6" id="KW-0040">ANK repeat</keyword>
<keyword evidence="5 11" id="KW-1133">Transmembrane helix</keyword>